<dbReference type="SUPFAM" id="SSF50978">
    <property type="entry name" value="WD40 repeat-like"/>
    <property type="match status" value="1"/>
</dbReference>
<evidence type="ECO:0000313" key="7">
    <source>
        <dbReference type="EMBL" id="URD96827.1"/>
    </source>
</evidence>
<evidence type="ECO:0000313" key="8">
    <source>
        <dbReference type="Proteomes" id="UP001055439"/>
    </source>
</evidence>
<dbReference type="PROSITE" id="PS50082">
    <property type="entry name" value="WD_REPEATS_2"/>
    <property type="match status" value="1"/>
</dbReference>
<gene>
    <name evidence="7" type="ORF">MUK42_28313</name>
</gene>
<dbReference type="SMART" id="SM00320">
    <property type="entry name" value="WD40"/>
    <property type="match status" value="3"/>
</dbReference>
<proteinExistence type="inferred from homology"/>
<dbReference type="PANTHER" id="PTHR22889">
    <property type="entry name" value="WD REPEAT-CONTAINING PROTEIN 89"/>
    <property type="match status" value="1"/>
</dbReference>
<dbReference type="OrthoDB" id="25131at2759"/>
<dbReference type="EMBL" id="CP097506">
    <property type="protein sequence ID" value="URD96827.1"/>
    <property type="molecule type" value="Genomic_DNA"/>
</dbReference>
<comment type="similarity">
    <text evidence="1">Belongs to the WEB family.</text>
</comment>
<sequence>MEAEAPMEDDAEAAAPSPSSKRLPLKNSIQTNFGDDYVFQIAAKYHPHPPSSYLLVLDRFCRLGTNYRYVSLWYAVVGRSVFDMISSSEDCQEISNLAVSLSTNTIKLYSPVTGQYFGECRGHSGTIHEISFPEPLSPQAICSCSSDGTIRTWDIRTFNQVSLLRANSSQEIYSFCYGGSSGNLLVGGCKAQIYFWDWRNGKQVACLDESHMDDVTQVQVRFVPNQQNKLISASVDGLLCLFDTSGHIDDDDHLESIDYFVDCHYSDVDDRLWVIGGTASGTLGYFPVSPEHAGTIDFAEAILEGGHAGVVRSVLPASDTHGTIAKKGIFGWTGGEDGRLCCWLSDESLEAKRSWISNSLIMRSHKARTMANKLERQSMKQAKDPESMIRELEKVKLELSRLKLDVASASEAKADAEKEAAASALRAVCVLQSVEELRKQIDDSDEEHALVELARIEAEREHREIEARRVAEAAELANRVDAARKTFDDLNQETIHHEELQMKLNITQSSISLLQAELESVRAKDKKKKKKEEQESSWRGASLEAAKAELLAAKEELDSVKEEGFKVMNSMDLIRKELQRIAQETRQLEKLEKKAESSVLRLDSNLLKAKTKLEAMTVAEERATTMASKLSTALNQLQAETEAAQKETELTGQEAVGVRSQIANTDSEISSAEEKLQAVVQELRAAKASEATAFKKLKSVTKQTATRVRASLTQCSASIPISKTEHDYLVSNAEAAQVVSSKKVAAAQAWMEALTDRERNARVRAELIEKEMRELKAVEVRELHETQRSVFARRSLEEELNGLMKQIEEEDEQLSEEKPRKAVMPRSRSIKIRRIPSSPAAPRQVRSPLIVIKKRTKVMPNLVRFLRDGRGRRT</sequence>
<dbReference type="PROSITE" id="PS00678">
    <property type="entry name" value="WD_REPEATS_1"/>
    <property type="match status" value="1"/>
</dbReference>
<organism evidence="7 8">
    <name type="scientific">Musa troglodytarum</name>
    <name type="common">fe'i banana</name>
    <dbReference type="NCBI Taxonomy" id="320322"/>
    <lineage>
        <taxon>Eukaryota</taxon>
        <taxon>Viridiplantae</taxon>
        <taxon>Streptophyta</taxon>
        <taxon>Embryophyta</taxon>
        <taxon>Tracheophyta</taxon>
        <taxon>Spermatophyta</taxon>
        <taxon>Magnoliopsida</taxon>
        <taxon>Liliopsida</taxon>
        <taxon>Zingiberales</taxon>
        <taxon>Musaceae</taxon>
        <taxon>Musa</taxon>
    </lineage>
</organism>
<keyword evidence="8" id="KW-1185">Reference proteome</keyword>
<feature type="region of interest" description="Disordered" evidence="6">
    <location>
        <begin position="808"/>
        <end position="827"/>
    </location>
</feature>
<dbReference type="InterPro" id="IPR015943">
    <property type="entry name" value="WD40/YVTN_repeat-like_dom_sf"/>
</dbReference>
<feature type="coiled-coil region" evidence="5">
    <location>
        <begin position="392"/>
        <end position="601"/>
    </location>
</feature>
<dbReference type="PROSITE" id="PS50294">
    <property type="entry name" value="WD_REPEATS_REGION"/>
    <property type="match status" value="1"/>
</dbReference>
<dbReference type="Pfam" id="PF00400">
    <property type="entry name" value="WD40"/>
    <property type="match status" value="1"/>
</dbReference>
<dbReference type="AlphaFoldDB" id="A0A9E7JW74"/>
<accession>A0A9E7JW74</accession>
<evidence type="ECO:0000256" key="4">
    <source>
        <dbReference type="PROSITE-ProRule" id="PRU00221"/>
    </source>
</evidence>
<dbReference type="Gene3D" id="2.130.10.10">
    <property type="entry name" value="YVTN repeat-like/Quinoprotein amine dehydrogenase"/>
    <property type="match status" value="1"/>
</dbReference>
<dbReference type="InterPro" id="IPR019775">
    <property type="entry name" value="WD40_repeat_CS"/>
</dbReference>
<feature type="repeat" description="WD" evidence="4">
    <location>
        <begin position="120"/>
        <end position="163"/>
    </location>
</feature>
<dbReference type="Pfam" id="PF05701">
    <property type="entry name" value="WEMBL"/>
    <property type="match status" value="1"/>
</dbReference>
<evidence type="ECO:0000256" key="6">
    <source>
        <dbReference type="SAM" id="MobiDB-lite"/>
    </source>
</evidence>
<dbReference type="PANTHER" id="PTHR22889:SF0">
    <property type="entry name" value="WD REPEAT-CONTAINING PROTEIN 89"/>
    <property type="match status" value="1"/>
</dbReference>
<feature type="region of interest" description="Disordered" evidence="6">
    <location>
        <begin position="1"/>
        <end position="25"/>
    </location>
</feature>
<dbReference type="InterPro" id="IPR036322">
    <property type="entry name" value="WD40_repeat_dom_sf"/>
</dbReference>
<evidence type="ECO:0000256" key="2">
    <source>
        <dbReference type="ARBA" id="ARBA00022574"/>
    </source>
</evidence>
<feature type="coiled-coil region" evidence="5">
    <location>
        <begin position="627"/>
        <end position="689"/>
    </location>
</feature>
<dbReference type="Proteomes" id="UP001055439">
    <property type="component" value="Chromosome 4"/>
</dbReference>
<protein>
    <submittedName>
        <fullName evidence="7">WD domain, G-beta repeat</fullName>
    </submittedName>
</protein>
<dbReference type="InterPro" id="IPR008545">
    <property type="entry name" value="Web"/>
</dbReference>
<keyword evidence="3" id="KW-0677">Repeat</keyword>
<feature type="compositionally biased region" description="Acidic residues" evidence="6">
    <location>
        <begin position="1"/>
        <end position="12"/>
    </location>
</feature>
<keyword evidence="2 4" id="KW-0853">WD repeat</keyword>
<evidence type="ECO:0000256" key="3">
    <source>
        <dbReference type="ARBA" id="ARBA00022737"/>
    </source>
</evidence>
<evidence type="ECO:0000256" key="1">
    <source>
        <dbReference type="ARBA" id="ARBA00005485"/>
    </source>
</evidence>
<dbReference type="InterPro" id="IPR001680">
    <property type="entry name" value="WD40_rpt"/>
</dbReference>
<evidence type="ECO:0000256" key="5">
    <source>
        <dbReference type="SAM" id="Coils"/>
    </source>
</evidence>
<name>A0A9E7JW74_9LILI</name>
<reference evidence="7" key="1">
    <citation type="submission" date="2022-05" db="EMBL/GenBank/DDBJ databases">
        <title>The Musa troglodytarum L. genome provides insights into the mechanism of non-climacteric behaviour and enrichment of carotenoids.</title>
        <authorList>
            <person name="Wang J."/>
        </authorList>
    </citation>
    <scope>NUCLEOTIDE SEQUENCE</scope>
    <source>
        <tissue evidence="7">Leaf</tissue>
    </source>
</reference>
<keyword evidence="5" id="KW-0175">Coiled coil</keyword>
<dbReference type="InterPro" id="IPR039328">
    <property type="entry name" value="WDR89"/>
</dbReference>